<evidence type="ECO:0000313" key="1">
    <source>
        <dbReference type="EMBL" id="OHT18259.1"/>
    </source>
</evidence>
<evidence type="ECO:0000313" key="2">
    <source>
        <dbReference type="Proteomes" id="UP000179467"/>
    </source>
</evidence>
<evidence type="ECO:0008006" key="3">
    <source>
        <dbReference type="Google" id="ProtNLM"/>
    </source>
</evidence>
<dbReference type="InterPro" id="IPR010921">
    <property type="entry name" value="Trp_repressor/repl_initiator"/>
</dbReference>
<organism evidence="1 2">
    <name type="scientific">Edaphosphingomonas haloaromaticamans</name>
    <dbReference type="NCBI Taxonomy" id="653954"/>
    <lineage>
        <taxon>Bacteria</taxon>
        <taxon>Pseudomonadati</taxon>
        <taxon>Pseudomonadota</taxon>
        <taxon>Alphaproteobacteria</taxon>
        <taxon>Sphingomonadales</taxon>
        <taxon>Rhizorhabdaceae</taxon>
        <taxon>Edaphosphingomonas</taxon>
    </lineage>
</organism>
<sequence length="31" mass="3537">MVEATYDPSTTVAEVAECFEVSPAQLYSWRR</sequence>
<proteinExistence type="predicted"/>
<keyword evidence="2" id="KW-1185">Reference proteome</keyword>
<dbReference type="GO" id="GO:0006313">
    <property type="term" value="P:DNA transposition"/>
    <property type="evidence" value="ECO:0007669"/>
    <property type="project" value="InterPro"/>
</dbReference>
<dbReference type="EMBL" id="MIPT01000001">
    <property type="protein sequence ID" value="OHT18259.1"/>
    <property type="molecule type" value="Genomic_DNA"/>
</dbReference>
<comment type="caution">
    <text evidence="1">The sequence shown here is derived from an EMBL/GenBank/DDBJ whole genome shotgun (WGS) entry which is preliminary data.</text>
</comment>
<dbReference type="InterPro" id="IPR002514">
    <property type="entry name" value="Transposase_8"/>
</dbReference>
<dbReference type="Pfam" id="PF01527">
    <property type="entry name" value="HTH_Tnp_1"/>
    <property type="match status" value="1"/>
</dbReference>
<dbReference type="GO" id="GO:0043565">
    <property type="term" value="F:sequence-specific DNA binding"/>
    <property type="evidence" value="ECO:0007669"/>
    <property type="project" value="InterPro"/>
</dbReference>
<dbReference type="Proteomes" id="UP000179467">
    <property type="component" value="Unassembled WGS sequence"/>
</dbReference>
<name>A0A1S1H7V0_9SPHN</name>
<dbReference type="SUPFAM" id="SSF48295">
    <property type="entry name" value="TrpR-like"/>
    <property type="match status" value="1"/>
</dbReference>
<protein>
    <recommendedName>
        <fullName evidence="3">Transposase</fullName>
    </recommendedName>
</protein>
<reference evidence="1 2" key="1">
    <citation type="submission" date="2016-09" db="EMBL/GenBank/DDBJ databases">
        <title>Metabolic pathway, cell adaptation mechanisms and a novel monoxygenase revealed through proteogenomic-transcription analysis of a Sphingomonas haloaromaticamans strain degrading the fungicide ortho-phenylphenol.</title>
        <authorList>
            <person name="Perruchon C."/>
            <person name="Papadopoulou E.S."/>
            <person name="Rousidou C."/>
            <person name="Vasileiadis S."/>
            <person name="Tanou G."/>
            <person name="Amoutzias G."/>
            <person name="Molassiotis A."/>
            <person name="Karpouzas D.G."/>
        </authorList>
    </citation>
    <scope>NUCLEOTIDE SEQUENCE [LARGE SCALE GENOMIC DNA]</scope>
    <source>
        <strain evidence="1 2">P3</strain>
    </source>
</reference>
<accession>A0A1S1H7V0</accession>
<gene>
    <name evidence="1" type="ORF">BHE75_00230</name>
</gene>
<dbReference type="GO" id="GO:0004803">
    <property type="term" value="F:transposase activity"/>
    <property type="evidence" value="ECO:0007669"/>
    <property type="project" value="InterPro"/>
</dbReference>
<dbReference type="AlphaFoldDB" id="A0A1S1H7V0"/>